<evidence type="ECO:0000313" key="17">
    <source>
        <dbReference type="EMBL" id="MCC5465101.1"/>
    </source>
</evidence>
<evidence type="ECO:0000256" key="15">
    <source>
        <dbReference type="RuleBase" id="RU003694"/>
    </source>
</evidence>
<dbReference type="InterPro" id="IPR020841">
    <property type="entry name" value="PKS_Beta-ketoAc_synthase_dom"/>
</dbReference>
<keyword evidence="8" id="KW-0443">Lipid metabolism</keyword>
<evidence type="ECO:0000256" key="14">
    <source>
        <dbReference type="PIRNR" id="PIRNR000447"/>
    </source>
</evidence>
<dbReference type="NCBIfam" id="NF004970">
    <property type="entry name" value="PRK06333.1"/>
    <property type="match status" value="1"/>
</dbReference>
<keyword evidence="10 14" id="KW-0012">Acyltransferase</keyword>
<evidence type="ECO:0000256" key="8">
    <source>
        <dbReference type="ARBA" id="ARBA00023098"/>
    </source>
</evidence>
<sequence length="413" mass="43817">MKKRVVVTGLGAITPIGIGKDEFWQSLLNGKSGIGKITHFDASEYTTQIAGEVKDFDPAKYIDKKEAKRMDPFTQFAVAASKMAFEDSGINLETEDRTRIGTMIGTGIGGMDTLNEQYKNLFDKGPNRISPFFIPMMIGNMAAGQTSITFGLQGPCSCVTTACATGTNAIGDAFKVIQRGDADVMVAGGTEAAISPIAVAGFCSMKALSTRNDEPEKASRPFDKDRNGFVMGEGAGVVILESLEHAVARGAHIYAEVIGYGFNADAYHITAPAPEGAQAAKCMEMALKDAGIAPEAVDYINAHGTSTPLNDKNETLAIKSLFGEHAYKLAVSSIKSMTGHLLGAAGGIECIATVLTLENDMIPPTINCDAPDEEMDLDYVPHTSRKQVVNVALSNSLGFGGHNATILLKKFEN</sequence>
<dbReference type="InterPro" id="IPR018201">
    <property type="entry name" value="Ketoacyl_synth_AS"/>
</dbReference>
<keyword evidence="18" id="KW-1185">Reference proteome</keyword>
<dbReference type="Pfam" id="PF00109">
    <property type="entry name" value="ketoacyl-synt"/>
    <property type="match status" value="1"/>
</dbReference>
<dbReference type="Proteomes" id="UP001165492">
    <property type="component" value="Unassembled WGS sequence"/>
</dbReference>
<comment type="pathway">
    <text evidence="1 14">Lipid metabolism; fatty acid biosynthesis.</text>
</comment>
<evidence type="ECO:0000256" key="1">
    <source>
        <dbReference type="ARBA" id="ARBA00005194"/>
    </source>
</evidence>
<proteinExistence type="inferred from homology"/>
<comment type="function">
    <text evidence="11 14">Involved in the type II fatty acid elongation cycle. Catalyzes the elongation of a wide range of acyl-ACP by the addition of two carbons from malonyl-ACP to an acyl acceptor. Can efficiently catalyze the conversion of palmitoleoyl-ACP (cis-hexadec-9-enoyl-ACP) to cis-vaccenoyl-ACP (cis-octadec-11-enoyl-ACP), an essential step in the thermal regulation of fatty acid composition.</text>
</comment>
<evidence type="ECO:0000256" key="6">
    <source>
        <dbReference type="ARBA" id="ARBA00022679"/>
    </source>
</evidence>
<comment type="catalytic activity">
    <reaction evidence="12 14">
        <text>(9Z)-hexadecenoyl-[ACP] + malonyl-[ACP] + H(+) = 3-oxo-(11Z)-octadecenoyl-[ACP] + holo-[ACP] + CO2</text>
        <dbReference type="Rhea" id="RHEA:55040"/>
        <dbReference type="Rhea" id="RHEA-COMP:9623"/>
        <dbReference type="Rhea" id="RHEA-COMP:9685"/>
        <dbReference type="Rhea" id="RHEA-COMP:10800"/>
        <dbReference type="Rhea" id="RHEA-COMP:14074"/>
        <dbReference type="ChEBI" id="CHEBI:15378"/>
        <dbReference type="ChEBI" id="CHEBI:16526"/>
        <dbReference type="ChEBI" id="CHEBI:64479"/>
        <dbReference type="ChEBI" id="CHEBI:78449"/>
        <dbReference type="ChEBI" id="CHEBI:83989"/>
        <dbReference type="ChEBI" id="CHEBI:138538"/>
        <dbReference type="EC" id="2.3.1.179"/>
    </reaction>
</comment>
<evidence type="ECO:0000256" key="13">
    <source>
        <dbReference type="ARBA" id="ARBA00047659"/>
    </source>
</evidence>
<keyword evidence="7" id="KW-0276">Fatty acid metabolism</keyword>
<dbReference type="NCBIfam" id="NF005589">
    <property type="entry name" value="PRK07314.1"/>
    <property type="match status" value="1"/>
</dbReference>
<dbReference type="EC" id="2.3.1.179" evidence="3 14"/>
<feature type="domain" description="Ketosynthase family 3 (KS3)" evidence="16">
    <location>
        <begin position="2"/>
        <end position="410"/>
    </location>
</feature>
<dbReference type="InterPro" id="IPR017568">
    <property type="entry name" value="3-oxoacyl-ACP_synth-2"/>
</dbReference>
<protein>
    <recommendedName>
        <fullName evidence="4 14">3-oxoacyl-[acyl-carrier-protein] synthase 2</fullName>
        <ecNumber evidence="3 14">2.3.1.179</ecNumber>
    </recommendedName>
</protein>
<organism evidence="17 18">
    <name type="scientific">Pelosinus baikalensis</name>
    <dbReference type="NCBI Taxonomy" id="2892015"/>
    <lineage>
        <taxon>Bacteria</taxon>
        <taxon>Bacillati</taxon>
        <taxon>Bacillota</taxon>
        <taxon>Negativicutes</taxon>
        <taxon>Selenomonadales</taxon>
        <taxon>Sporomusaceae</taxon>
        <taxon>Pelosinus</taxon>
    </lineage>
</organism>
<name>A0ABS8HR39_9FIRM</name>
<evidence type="ECO:0000256" key="4">
    <source>
        <dbReference type="ARBA" id="ARBA00014657"/>
    </source>
</evidence>
<dbReference type="PROSITE" id="PS00606">
    <property type="entry name" value="KS3_1"/>
    <property type="match status" value="1"/>
</dbReference>
<dbReference type="InterPro" id="IPR014030">
    <property type="entry name" value="Ketoacyl_synth_N"/>
</dbReference>
<dbReference type="NCBIfam" id="TIGR03150">
    <property type="entry name" value="fabF"/>
    <property type="match status" value="1"/>
</dbReference>
<dbReference type="CDD" id="cd00834">
    <property type="entry name" value="KAS_I_II"/>
    <property type="match status" value="1"/>
</dbReference>
<evidence type="ECO:0000256" key="11">
    <source>
        <dbReference type="ARBA" id="ARBA00024006"/>
    </source>
</evidence>
<evidence type="ECO:0000256" key="7">
    <source>
        <dbReference type="ARBA" id="ARBA00022832"/>
    </source>
</evidence>
<comment type="similarity">
    <text evidence="2 14 15">Belongs to the thiolase-like superfamily. Beta-ketoacyl-ACP synthases family.</text>
</comment>
<dbReference type="EMBL" id="JAJHJB010000006">
    <property type="protein sequence ID" value="MCC5465101.1"/>
    <property type="molecule type" value="Genomic_DNA"/>
</dbReference>
<keyword evidence="9 14" id="KW-0275">Fatty acid biosynthesis</keyword>
<dbReference type="GO" id="GO:0004315">
    <property type="term" value="F:3-oxoacyl-[acyl-carrier-protein] synthase activity"/>
    <property type="evidence" value="ECO:0007669"/>
    <property type="project" value="UniProtKB-EC"/>
</dbReference>
<gene>
    <name evidence="17" type="primary">fabF</name>
    <name evidence="17" type="ORF">LMF89_06965</name>
</gene>
<evidence type="ECO:0000259" key="16">
    <source>
        <dbReference type="PROSITE" id="PS52004"/>
    </source>
</evidence>
<keyword evidence="6 14" id="KW-0808">Transferase</keyword>
<comment type="catalytic activity">
    <reaction evidence="13 14">
        <text>a fatty acyl-[ACP] + malonyl-[ACP] + H(+) = a 3-oxoacyl-[ACP] + holo-[ACP] + CO2</text>
        <dbReference type="Rhea" id="RHEA:22836"/>
        <dbReference type="Rhea" id="RHEA-COMP:9623"/>
        <dbReference type="Rhea" id="RHEA-COMP:9685"/>
        <dbReference type="Rhea" id="RHEA-COMP:9916"/>
        <dbReference type="Rhea" id="RHEA-COMP:14125"/>
        <dbReference type="ChEBI" id="CHEBI:15378"/>
        <dbReference type="ChEBI" id="CHEBI:16526"/>
        <dbReference type="ChEBI" id="CHEBI:64479"/>
        <dbReference type="ChEBI" id="CHEBI:78449"/>
        <dbReference type="ChEBI" id="CHEBI:78776"/>
        <dbReference type="ChEBI" id="CHEBI:138651"/>
    </reaction>
</comment>
<dbReference type="Gene3D" id="3.40.47.10">
    <property type="match status" value="1"/>
</dbReference>
<dbReference type="PANTHER" id="PTHR11712:SF336">
    <property type="entry name" value="3-OXOACYL-[ACYL-CARRIER-PROTEIN] SYNTHASE, MITOCHONDRIAL"/>
    <property type="match status" value="1"/>
</dbReference>
<evidence type="ECO:0000256" key="3">
    <source>
        <dbReference type="ARBA" id="ARBA00012356"/>
    </source>
</evidence>
<dbReference type="RefSeq" id="WP_007952964.1">
    <property type="nucleotide sequence ID" value="NZ_JAJHJB010000006.1"/>
</dbReference>
<accession>A0ABS8HR39</accession>
<dbReference type="InterPro" id="IPR000794">
    <property type="entry name" value="Beta-ketoacyl_synthase"/>
</dbReference>
<evidence type="ECO:0000256" key="2">
    <source>
        <dbReference type="ARBA" id="ARBA00008467"/>
    </source>
</evidence>
<evidence type="ECO:0000313" key="18">
    <source>
        <dbReference type="Proteomes" id="UP001165492"/>
    </source>
</evidence>
<reference evidence="17" key="1">
    <citation type="submission" date="2021-11" db="EMBL/GenBank/DDBJ databases">
        <title>Description of a new species Pelosinus isolated from the bottom sediments of Lake Baikal.</title>
        <authorList>
            <person name="Zakharyuk A."/>
        </authorList>
    </citation>
    <scope>NUCLEOTIDE SEQUENCE</scope>
    <source>
        <strain evidence="17">Bkl1</strain>
    </source>
</reference>
<dbReference type="PANTHER" id="PTHR11712">
    <property type="entry name" value="POLYKETIDE SYNTHASE-RELATED"/>
    <property type="match status" value="1"/>
</dbReference>
<dbReference type="InterPro" id="IPR016039">
    <property type="entry name" value="Thiolase-like"/>
</dbReference>
<evidence type="ECO:0000256" key="5">
    <source>
        <dbReference type="ARBA" id="ARBA00022516"/>
    </source>
</evidence>
<keyword evidence="5 14" id="KW-0444">Lipid biosynthesis</keyword>
<comment type="caution">
    <text evidence="17">The sequence shown here is derived from an EMBL/GenBank/DDBJ whole genome shotgun (WGS) entry which is preliminary data.</text>
</comment>
<dbReference type="PIRSF" id="PIRSF000447">
    <property type="entry name" value="KAS_II"/>
    <property type="match status" value="1"/>
</dbReference>
<dbReference type="PROSITE" id="PS52004">
    <property type="entry name" value="KS3_2"/>
    <property type="match status" value="1"/>
</dbReference>
<evidence type="ECO:0000256" key="10">
    <source>
        <dbReference type="ARBA" id="ARBA00023315"/>
    </source>
</evidence>
<dbReference type="Pfam" id="PF02801">
    <property type="entry name" value="Ketoacyl-synt_C"/>
    <property type="match status" value="1"/>
</dbReference>
<dbReference type="SUPFAM" id="SSF53901">
    <property type="entry name" value="Thiolase-like"/>
    <property type="match status" value="2"/>
</dbReference>
<evidence type="ECO:0000256" key="9">
    <source>
        <dbReference type="ARBA" id="ARBA00023160"/>
    </source>
</evidence>
<evidence type="ECO:0000256" key="12">
    <source>
        <dbReference type="ARBA" id="ARBA00047318"/>
    </source>
</evidence>
<dbReference type="InterPro" id="IPR014031">
    <property type="entry name" value="Ketoacyl_synth_C"/>
</dbReference>
<dbReference type="SMART" id="SM00825">
    <property type="entry name" value="PKS_KS"/>
    <property type="match status" value="1"/>
</dbReference>